<dbReference type="PATRIC" id="fig|82380.10.peg.1214"/>
<keyword evidence="5 6" id="KW-0472">Membrane</keyword>
<comment type="caution">
    <text evidence="7">The sequence shown here is derived from an EMBL/GenBank/DDBJ whole genome shotgun (WGS) entry which is preliminary data.</text>
</comment>
<organism evidence="7 8">
    <name type="scientific">Microbacterium oxydans</name>
    <dbReference type="NCBI Taxonomy" id="82380"/>
    <lineage>
        <taxon>Bacteria</taxon>
        <taxon>Bacillati</taxon>
        <taxon>Actinomycetota</taxon>
        <taxon>Actinomycetes</taxon>
        <taxon>Micrococcales</taxon>
        <taxon>Microbacteriaceae</taxon>
        <taxon>Microbacterium</taxon>
    </lineage>
</organism>
<evidence type="ECO:0000256" key="4">
    <source>
        <dbReference type="ARBA" id="ARBA00022989"/>
    </source>
</evidence>
<evidence type="ECO:0000256" key="3">
    <source>
        <dbReference type="ARBA" id="ARBA00022692"/>
    </source>
</evidence>
<proteinExistence type="predicted"/>
<feature type="transmembrane region" description="Helical" evidence="6">
    <location>
        <begin position="246"/>
        <end position="276"/>
    </location>
</feature>
<evidence type="ECO:0000313" key="7">
    <source>
        <dbReference type="EMBL" id="KJL24043.1"/>
    </source>
</evidence>
<evidence type="ECO:0000256" key="1">
    <source>
        <dbReference type="ARBA" id="ARBA00004651"/>
    </source>
</evidence>
<dbReference type="GO" id="GO:0005886">
    <property type="term" value="C:plasma membrane"/>
    <property type="evidence" value="ECO:0007669"/>
    <property type="project" value="UniProtKB-SubCell"/>
</dbReference>
<dbReference type="AlphaFoldDB" id="A0A0F0KT39"/>
<feature type="transmembrane region" description="Helical" evidence="6">
    <location>
        <begin position="361"/>
        <end position="380"/>
    </location>
</feature>
<evidence type="ECO:0000256" key="5">
    <source>
        <dbReference type="ARBA" id="ARBA00023136"/>
    </source>
</evidence>
<dbReference type="Proteomes" id="UP000033725">
    <property type="component" value="Unassembled WGS sequence"/>
</dbReference>
<comment type="subcellular location">
    <subcellularLocation>
        <location evidence="1">Cell membrane</location>
        <topology evidence="1">Multi-pass membrane protein</topology>
    </subcellularLocation>
</comment>
<dbReference type="EMBL" id="JYIV01000021">
    <property type="protein sequence ID" value="KJL24043.1"/>
    <property type="molecule type" value="Genomic_DNA"/>
</dbReference>
<gene>
    <name evidence="7" type="ORF">RN51_01208</name>
</gene>
<keyword evidence="3 6" id="KW-0812">Transmembrane</keyword>
<feature type="transmembrane region" description="Helical" evidence="6">
    <location>
        <begin position="144"/>
        <end position="166"/>
    </location>
</feature>
<feature type="transmembrane region" description="Helical" evidence="6">
    <location>
        <begin position="12"/>
        <end position="29"/>
    </location>
</feature>
<reference evidence="7 8" key="1">
    <citation type="submission" date="2015-02" db="EMBL/GenBank/DDBJ databases">
        <title>Draft genome sequences of ten Microbacterium spp. with emphasis on heavy metal contaminated environments.</title>
        <authorList>
            <person name="Corretto E."/>
        </authorList>
    </citation>
    <scope>NUCLEOTIDE SEQUENCE [LARGE SCALE GENOMIC DNA]</scope>
    <source>
        <strain evidence="7 8">BEL163</strain>
    </source>
</reference>
<sequence length="417" mass="43287">MIKAEGAAAGLRWILLATVVAGGLGYVIQLLAPRMLDDSTYVAFSVVWSTIYLCVAAMSGVQQEVTRAARQSAGHEPSTALRTFTVIAAGAIVVVSLLSGMIIGTRLVPIDGLVLGAALSIGLVGYLLTAVLSGVLYGLHEWRFVALLMTADAVLRVIVLVLGFVFQASAAQLAFGIAFPFGAAFLLVWAFARRRVVGSFSLDVSLRALSRNVLSTVGAAACSGAMISGLPLLIGATGGGDTTAQLAAVIMAITVTRAPIVVPILALQSFLISAVFRGRSRAGAPRILRMLAISLLVFLVLSVLGYFFGPAVISFLSAGKYEIAGLTMFLIVLSAGLVGLLGVTGSALVAERLHSWNFTGWAVAAVLTVGCLLAPLPLIVRIDVALILPPVVGLIVHITGMMRPLPRALASDRSTSP</sequence>
<feature type="transmembrane region" description="Helical" evidence="6">
    <location>
        <begin position="172"/>
        <end position="192"/>
    </location>
</feature>
<evidence type="ECO:0000256" key="6">
    <source>
        <dbReference type="SAM" id="Phobius"/>
    </source>
</evidence>
<dbReference type="PANTHER" id="PTHR30250:SF11">
    <property type="entry name" value="O-ANTIGEN TRANSPORTER-RELATED"/>
    <property type="match status" value="1"/>
</dbReference>
<dbReference type="InterPro" id="IPR050833">
    <property type="entry name" value="Poly_Biosynth_Transport"/>
</dbReference>
<evidence type="ECO:0008006" key="9">
    <source>
        <dbReference type="Google" id="ProtNLM"/>
    </source>
</evidence>
<feature type="transmembrane region" description="Helical" evidence="6">
    <location>
        <begin position="328"/>
        <end position="349"/>
    </location>
</feature>
<feature type="transmembrane region" description="Helical" evidence="6">
    <location>
        <begin position="288"/>
        <end position="308"/>
    </location>
</feature>
<accession>A0A0F0KT39</accession>
<feature type="transmembrane region" description="Helical" evidence="6">
    <location>
        <begin position="81"/>
        <end position="103"/>
    </location>
</feature>
<feature type="transmembrane region" description="Helical" evidence="6">
    <location>
        <begin position="213"/>
        <end position="234"/>
    </location>
</feature>
<dbReference type="PANTHER" id="PTHR30250">
    <property type="entry name" value="PST FAMILY PREDICTED COLANIC ACID TRANSPORTER"/>
    <property type="match status" value="1"/>
</dbReference>
<feature type="transmembrane region" description="Helical" evidence="6">
    <location>
        <begin position="115"/>
        <end position="137"/>
    </location>
</feature>
<feature type="transmembrane region" description="Helical" evidence="6">
    <location>
        <begin position="386"/>
        <end position="405"/>
    </location>
</feature>
<keyword evidence="2" id="KW-1003">Cell membrane</keyword>
<keyword evidence="4 6" id="KW-1133">Transmembrane helix</keyword>
<evidence type="ECO:0000256" key="2">
    <source>
        <dbReference type="ARBA" id="ARBA00022475"/>
    </source>
</evidence>
<feature type="transmembrane region" description="Helical" evidence="6">
    <location>
        <begin position="41"/>
        <end position="61"/>
    </location>
</feature>
<name>A0A0F0KT39_9MICO</name>
<protein>
    <recommendedName>
        <fullName evidence="9">Polysaccharide biosynthesis protein</fullName>
    </recommendedName>
</protein>
<evidence type="ECO:0000313" key="8">
    <source>
        <dbReference type="Proteomes" id="UP000033725"/>
    </source>
</evidence>